<evidence type="ECO:0000256" key="1">
    <source>
        <dbReference type="SAM" id="Phobius"/>
    </source>
</evidence>
<evidence type="ECO:0000313" key="5">
    <source>
        <dbReference type="Proteomes" id="UP000076023"/>
    </source>
</evidence>
<feature type="transmembrane region" description="Helical" evidence="1">
    <location>
        <begin position="360"/>
        <end position="379"/>
    </location>
</feature>
<feature type="transmembrane region" description="Helical" evidence="1">
    <location>
        <begin position="391"/>
        <end position="410"/>
    </location>
</feature>
<dbReference type="InterPro" id="IPR025105">
    <property type="entry name" value="DUF4010"/>
</dbReference>
<feature type="transmembrane region" description="Helical" evidence="1">
    <location>
        <begin position="172"/>
        <end position="190"/>
    </location>
</feature>
<feature type="transmembrane region" description="Helical" evidence="1">
    <location>
        <begin position="197"/>
        <end position="219"/>
    </location>
</feature>
<evidence type="ECO:0000259" key="3">
    <source>
        <dbReference type="Pfam" id="PF13194"/>
    </source>
</evidence>
<proteinExistence type="predicted"/>
<keyword evidence="1" id="KW-0812">Transmembrane</keyword>
<dbReference type="Pfam" id="PF13194">
    <property type="entry name" value="DUF4010"/>
    <property type="match status" value="1"/>
</dbReference>
<sequence length="411" mass="42537">MTPDVILQLAVAFGLGLLLGLERERKEDPIAGIRTFPLIALFGTVCAQLSRPLGGWIVAVGLAALSAVLILANLAKNKTGEPDPGITTEVAALLLFAIGALLVVVNITTGVVLAGVMVIVLHMKEPLHRFAGAVGQKDMHAIMQFVLLSLVILPVLPNANYGPYGVWNPFKLWLMVVLIVGISLGGYVAYKIFGSRAGTLLGGVIGGLISSTATTVSFAKRGAQPHLAGLAAVVILTASCVSLGRVLVEIAVMAPAQFPQIAAPIALLAAATCAVTAVFYLRGSHATERLPAQKNPAELKSALVFGGLYALVLVAVAFSKEQLGDAGLYAVALISGLTDMDAITLSSAQLAARGQLDASTAWRAILIAALANFLFKFLIVAGVRSPRLTRSVAAGFGLIALAGAALLVLWD</sequence>
<feature type="transmembrane region" description="Helical" evidence="1">
    <location>
        <begin position="141"/>
        <end position="160"/>
    </location>
</feature>
<organism evidence="4 5">
    <name type="scientific">Terrimicrobium sacchariphilum</name>
    <dbReference type="NCBI Taxonomy" id="690879"/>
    <lineage>
        <taxon>Bacteria</taxon>
        <taxon>Pseudomonadati</taxon>
        <taxon>Verrucomicrobiota</taxon>
        <taxon>Terrimicrobiia</taxon>
        <taxon>Terrimicrobiales</taxon>
        <taxon>Terrimicrobiaceae</taxon>
        <taxon>Terrimicrobium</taxon>
    </lineage>
</organism>
<dbReference type="PANTHER" id="PTHR39084">
    <property type="entry name" value="MEMBRANE PROTEIN-RELATED"/>
    <property type="match status" value="1"/>
</dbReference>
<accession>A0A146GD59</accession>
<feature type="transmembrane region" description="Helical" evidence="1">
    <location>
        <begin position="95"/>
        <end position="121"/>
    </location>
</feature>
<comment type="caution">
    <text evidence="4">The sequence shown here is derived from an EMBL/GenBank/DDBJ whole genome shotgun (WGS) entry which is preliminary data.</text>
</comment>
<name>A0A146GD59_TERSA</name>
<keyword evidence="5" id="KW-1185">Reference proteome</keyword>
<dbReference type="STRING" id="690879.TSACC_22893"/>
<dbReference type="RefSeq" id="WP_084400515.1">
    <property type="nucleotide sequence ID" value="NZ_BDCO01000002.1"/>
</dbReference>
<feature type="transmembrane region" description="Helical" evidence="1">
    <location>
        <begin position="30"/>
        <end position="49"/>
    </location>
</feature>
<dbReference type="OrthoDB" id="9813718at2"/>
<feature type="transmembrane region" description="Helical" evidence="1">
    <location>
        <begin position="301"/>
        <end position="319"/>
    </location>
</feature>
<reference evidence="5" key="1">
    <citation type="journal article" date="2017" name="Genome Announc.">
        <title>Draft Genome Sequence of Terrimicrobium sacchariphilum NM-5T, a Facultative Anaerobic Soil Bacterium of the Class Spartobacteria.</title>
        <authorList>
            <person name="Qiu Y.L."/>
            <person name="Tourlousse D.M."/>
            <person name="Matsuura N."/>
            <person name="Ohashi A."/>
            <person name="Sekiguchi Y."/>
        </authorList>
    </citation>
    <scope>NUCLEOTIDE SEQUENCE [LARGE SCALE GENOMIC DNA]</scope>
    <source>
        <strain evidence="5">NM-5</strain>
    </source>
</reference>
<feature type="transmembrane region" description="Helical" evidence="1">
    <location>
        <begin position="56"/>
        <end position="75"/>
    </location>
</feature>
<feature type="transmembrane region" description="Helical" evidence="1">
    <location>
        <begin position="260"/>
        <end position="281"/>
    </location>
</feature>
<dbReference type="AlphaFoldDB" id="A0A146GD59"/>
<evidence type="ECO:0000259" key="2">
    <source>
        <dbReference type="Pfam" id="PF02308"/>
    </source>
</evidence>
<gene>
    <name evidence="4" type="ORF">TSACC_22893</name>
</gene>
<dbReference type="PANTHER" id="PTHR39084:SF1">
    <property type="entry name" value="DUF4010 DOMAIN-CONTAINING PROTEIN"/>
    <property type="match status" value="1"/>
</dbReference>
<keyword evidence="1" id="KW-1133">Transmembrane helix</keyword>
<feature type="domain" description="MgtC/SapB/SrpB/YhiD N-terminal" evidence="2">
    <location>
        <begin position="9"/>
        <end position="130"/>
    </location>
</feature>
<dbReference type="EMBL" id="BDCO01000002">
    <property type="protein sequence ID" value="GAT34468.1"/>
    <property type="molecule type" value="Genomic_DNA"/>
</dbReference>
<protein>
    <submittedName>
        <fullName evidence="4">Uncharacterized protein</fullName>
    </submittedName>
</protein>
<feature type="domain" description="DUF4010" evidence="3">
    <location>
        <begin position="177"/>
        <end position="381"/>
    </location>
</feature>
<dbReference type="Pfam" id="PF02308">
    <property type="entry name" value="MgtC"/>
    <property type="match status" value="1"/>
</dbReference>
<dbReference type="Proteomes" id="UP000076023">
    <property type="component" value="Unassembled WGS sequence"/>
</dbReference>
<keyword evidence="1" id="KW-0472">Membrane</keyword>
<dbReference type="InterPro" id="IPR049177">
    <property type="entry name" value="MgtC_SapB_SrpB_YhiD_N"/>
</dbReference>
<dbReference type="InParanoid" id="A0A146GD59"/>
<evidence type="ECO:0000313" key="4">
    <source>
        <dbReference type="EMBL" id="GAT34468.1"/>
    </source>
</evidence>
<feature type="transmembrane region" description="Helical" evidence="1">
    <location>
        <begin position="225"/>
        <end position="248"/>
    </location>
</feature>